<gene>
    <name evidence="1" type="ORF">BDA96_09G128200</name>
</gene>
<dbReference type="Proteomes" id="UP000807115">
    <property type="component" value="Chromosome 9"/>
</dbReference>
<dbReference type="AlphaFoldDB" id="A0A921Q9E7"/>
<organism evidence="1 2">
    <name type="scientific">Sorghum bicolor</name>
    <name type="common">Sorghum</name>
    <name type="synonym">Sorghum vulgare</name>
    <dbReference type="NCBI Taxonomy" id="4558"/>
    <lineage>
        <taxon>Eukaryota</taxon>
        <taxon>Viridiplantae</taxon>
        <taxon>Streptophyta</taxon>
        <taxon>Embryophyta</taxon>
        <taxon>Tracheophyta</taxon>
        <taxon>Spermatophyta</taxon>
        <taxon>Magnoliopsida</taxon>
        <taxon>Liliopsida</taxon>
        <taxon>Poales</taxon>
        <taxon>Poaceae</taxon>
        <taxon>PACMAD clade</taxon>
        <taxon>Panicoideae</taxon>
        <taxon>Andropogonodae</taxon>
        <taxon>Andropogoneae</taxon>
        <taxon>Sorghinae</taxon>
        <taxon>Sorghum</taxon>
    </lineage>
</organism>
<reference evidence="1" key="1">
    <citation type="journal article" date="2019" name="BMC Genomics">
        <title>A new reference genome for Sorghum bicolor reveals high levels of sequence similarity between sweet and grain genotypes: implications for the genetics of sugar metabolism.</title>
        <authorList>
            <person name="Cooper E.A."/>
            <person name="Brenton Z.W."/>
            <person name="Flinn B.S."/>
            <person name="Jenkins J."/>
            <person name="Shu S."/>
            <person name="Flowers D."/>
            <person name="Luo F."/>
            <person name="Wang Y."/>
            <person name="Xia P."/>
            <person name="Barry K."/>
            <person name="Daum C."/>
            <person name="Lipzen A."/>
            <person name="Yoshinaga Y."/>
            <person name="Schmutz J."/>
            <person name="Saski C."/>
            <person name="Vermerris W."/>
            <person name="Kresovich S."/>
        </authorList>
    </citation>
    <scope>NUCLEOTIDE SEQUENCE</scope>
</reference>
<comment type="caution">
    <text evidence="1">The sequence shown here is derived from an EMBL/GenBank/DDBJ whole genome shotgun (WGS) entry which is preliminary data.</text>
</comment>
<sequence length="38" mass="4300">MEHAGLESPEEFEVLSNEINMMEVRERSPCSLSSRSST</sequence>
<protein>
    <submittedName>
        <fullName evidence="1">Uncharacterized protein</fullName>
    </submittedName>
</protein>
<evidence type="ECO:0000313" key="1">
    <source>
        <dbReference type="EMBL" id="KAG0517894.1"/>
    </source>
</evidence>
<name>A0A921Q9E7_SORBI</name>
<accession>A0A921Q9E7</accession>
<proteinExistence type="predicted"/>
<dbReference type="EMBL" id="CM027688">
    <property type="protein sequence ID" value="KAG0517894.1"/>
    <property type="molecule type" value="Genomic_DNA"/>
</dbReference>
<evidence type="ECO:0000313" key="2">
    <source>
        <dbReference type="Proteomes" id="UP000807115"/>
    </source>
</evidence>
<reference evidence="1" key="2">
    <citation type="submission" date="2020-10" db="EMBL/GenBank/DDBJ databases">
        <authorList>
            <person name="Cooper E.A."/>
            <person name="Brenton Z.W."/>
            <person name="Flinn B.S."/>
            <person name="Jenkins J."/>
            <person name="Shu S."/>
            <person name="Flowers D."/>
            <person name="Luo F."/>
            <person name="Wang Y."/>
            <person name="Xia P."/>
            <person name="Barry K."/>
            <person name="Daum C."/>
            <person name="Lipzen A."/>
            <person name="Yoshinaga Y."/>
            <person name="Schmutz J."/>
            <person name="Saski C."/>
            <person name="Vermerris W."/>
            <person name="Kresovich S."/>
        </authorList>
    </citation>
    <scope>NUCLEOTIDE SEQUENCE</scope>
</reference>